<keyword evidence="4 9" id="KW-0812">Transmembrane</keyword>
<dbReference type="NCBIfam" id="NF004323">
    <property type="entry name" value="PRK05715.1-5"/>
    <property type="match status" value="1"/>
</dbReference>
<keyword evidence="10" id="KW-0496">Mitochondrion</keyword>
<evidence type="ECO:0000313" key="10">
    <source>
        <dbReference type="EMBL" id="AMA20993.1"/>
    </source>
</evidence>
<dbReference type="RefSeq" id="YP_009227136.1">
    <property type="nucleotide sequence ID" value="NC_029130.1"/>
</dbReference>
<reference evidence="11" key="2">
    <citation type="submission" date="2020-12" db="EMBL/GenBank/DDBJ databases">
        <title>Both Conifer II and Gnetales are characterized by a high frequency of ancient mitochondrial gene transfer to the nuclear genome.</title>
        <authorList>
            <person name="Kan S.L."/>
            <person name="Shen T."/>
            <person name="Ran J.H."/>
            <person name="Wang X.Q."/>
        </authorList>
    </citation>
    <scope>NUCLEOTIDE SEQUENCE</scope>
</reference>
<evidence type="ECO:0000256" key="6">
    <source>
        <dbReference type="ARBA" id="ARBA00022989"/>
    </source>
</evidence>
<organism evidence="10">
    <name type="scientific">Welwitschia mirabilis</name>
    <name type="common">Tree tumbo</name>
    <name type="synonym">Welwitschia bainesii</name>
    <dbReference type="NCBI Taxonomy" id="3377"/>
    <lineage>
        <taxon>Eukaryota</taxon>
        <taxon>Viridiplantae</taxon>
        <taxon>Streptophyta</taxon>
        <taxon>Embryophyta</taxon>
        <taxon>Tracheophyta</taxon>
        <taxon>Spermatophyta</taxon>
        <taxon>Gnetopsida</taxon>
        <taxon>Gnetidae</taxon>
        <taxon>Welwitschiales</taxon>
        <taxon>Welwitschiaceae</taxon>
        <taxon>Welwitschia</taxon>
    </lineage>
</organism>
<dbReference type="GO" id="GO:0042773">
    <property type="term" value="P:ATP synthesis coupled electron transport"/>
    <property type="evidence" value="ECO:0007669"/>
    <property type="project" value="InterPro"/>
</dbReference>
<name>A0A109PUR1_WELMI</name>
<keyword evidence="5" id="KW-1278">Translocase</keyword>
<evidence type="ECO:0000256" key="7">
    <source>
        <dbReference type="ARBA" id="ARBA00023027"/>
    </source>
</evidence>
<keyword evidence="7" id="KW-0520">NAD</keyword>
<dbReference type="AlphaFoldDB" id="A0A109PUR1"/>
<dbReference type="EMBL" id="MW354477">
    <property type="protein sequence ID" value="QXE44329.1"/>
    <property type="molecule type" value="Genomic_DNA"/>
</dbReference>
<gene>
    <name evidence="10" type="primary">nad4L</name>
</gene>
<dbReference type="InterPro" id="IPR039428">
    <property type="entry name" value="NUOK/Mnh_C1-like"/>
</dbReference>
<dbReference type="Pfam" id="PF00420">
    <property type="entry name" value="Oxidored_q2"/>
    <property type="match status" value="1"/>
</dbReference>
<evidence type="ECO:0000256" key="2">
    <source>
        <dbReference type="ARBA" id="ARBA00010519"/>
    </source>
</evidence>
<sequence length="123" mass="13606">MDFVAHNYNEGYFGENALFLELNNTTSSLPIAISTIFIYGIWGVFLNRRNIIKMLMSIELMLLAVLINLLVKSVYMDDTVGQLKALFVLTVAAAESAIGLAILVITNRIRGTIAVELCYCIKG</sequence>
<protein>
    <submittedName>
        <fullName evidence="11">NADH dehydrogenase subunit 4L</fullName>
    </submittedName>
    <submittedName>
        <fullName evidence="10">NADH dehydrogense subunit 4</fullName>
    </submittedName>
</protein>
<dbReference type="NCBIfam" id="NF004320">
    <property type="entry name" value="PRK05715.1-2"/>
    <property type="match status" value="1"/>
</dbReference>
<evidence type="ECO:0000256" key="8">
    <source>
        <dbReference type="ARBA" id="ARBA00023136"/>
    </source>
</evidence>
<feature type="transmembrane region" description="Helical" evidence="9">
    <location>
        <begin position="83"/>
        <end position="105"/>
    </location>
</feature>
<accession>A0A109PUR1</accession>
<feature type="transmembrane region" description="Helical" evidence="9">
    <location>
        <begin position="54"/>
        <end position="71"/>
    </location>
</feature>
<dbReference type="InterPro" id="IPR001133">
    <property type="entry name" value="NADH_UbQ_OxRdtase_chain4L/K"/>
</dbReference>
<dbReference type="Gene3D" id="1.10.287.3510">
    <property type="match status" value="1"/>
</dbReference>
<evidence type="ECO:0000256" key="4">
    <source>
        <dbReference type="ARBA" id="ARBA00022692"/>
    </source>
</evidence>
<feature type="transmembrane region" description="Helical" evidence="9">
    <location>
        <begin position="28"/>
        <end position="47"/>
    </location>
</feature>
<evidence type="ECO:0000313" key="11">
    <source>
        <dbReference type="EMBL" id="QXE44329.1"/>
    </source>
</evidence>
<keyword evidence="8 9" id="KW-0472">Membrane</keyword>
<proteinExistence type="inferred from homology"/>
<dbReference type="GeneID" id="26798420"/>
<dbReference type="HAMAP" id="MF_01456">
    <property type="entry name" value="NDH1_NuoK"/>
    <property type="match status" value="1"/>
</dbReference>
<geneLocation type="mitochondrion" evidence="10"/>
<keyword evidence="3" id="KW-0813">Transport</keyword>
<comment type="subcellular location">
    <subcellularLocation>
        <location evidence="1">Membrane</location>
        <topology evidence="1">Multi-pass membrane protein</topology>
    </subcellularLocation>
</comment>
<dbReference type="PANTHER" id="PTHR11434:SF21">
    <property type="entry name" value="NADH DEHYDROGENASE SUBUNIT 4L-RELATED"/>
    <property type="match status" value="1"/>
</dbReference>
<dbReference type="PANTHER" id="PTHR11434">
    <property type="entry name" value="NADH-UBIQUINONE OXIDOREDUCTASE SUBUNIT ND4L"/>
    <property type="match status" value="1"/>
</dbReference>
<comment type="similarity">
    <text evidence="2">Belongs to the complex I subunit 4L family.</text>
</comment>
<keyword evidence="6 9" id="KW-1133">Transmembrane helix</keyword>
<evidence type="ECO:0000256" key="3">
    <source>
        <dbReference type="ARBA" id="ARBA00022448"/>
    </source>
</evidence>
<evidence type="ECO:0000256" key="9">
    <source>
        <dbReference type="SAM" id="Phobius"/>
    </source>
</evidence>
<evidence type="ECO:0000256" key="5">
    <source>
        <dbReference type="ARBA" id="ARBA00022967"/>
    </source>
</evidence>
<dbReference type="NCBIfam" id="NF004321">
    <property type="entry name" value="PRK05715.1-3"/>
    <property type="match status" value="1"/>
</dbReference>
<dbReference type="GO" id="GO:0016651">
    <property type="term" value="F:oxidoreductase activity, acting on NAD(P)H"/>
    <property type="evidence" value="ECO:0007669"/>
    <property type="project" value="InterPro"/>
</dbReference>
<dbReference type="EMBL" id="KT313400">
    <property type="protein sequence ID" value="AMA20993.1"/>
    <property type="molecule type" value="Genomic_DNA"/>
</dbReference>
<dbReference type="GO" id="GO:0030964">
    <property type="term" value="C:NADH dehydrogenase complex"/>
    <property type="evidence" value="ECO:0007669"/>
    <property type="project" value="TreeGrafter"/>
</dbReference>
<evidence type="ECO:0000256" key="1">
    <source>
        <dbReference type="ARBA" id="ARBA00004141"/>
    </source>
</evidence>
<reference evidence="10" key="1">
    <citation type="journal article" date="2016" name="Mol. Biol. Evol.">
        <title>Ginkgo and Welwitschia Mitogenomes Reveal Extreme Contrasts in Gymnosperm Mitochondrial Evolution.</title>
        <authorList>
            <person name="Guo W."/>
            <person name="Grewe F."/>
            <person name="Fan W."/>
            <person name="Young G.J."/>
            <person name="Knoop V."/>
            <person name="Palmer J.D."/>
            <person name="Mower J.P."/>
        </authorList>
    </citation>
    <scope>NUCLEOTIDE SEQUENCE</scope>
</reference>